<dbReference type="AlphaFoldDB" id="A0AAF3EKF1"/>
<dbReference type="PANTHER" id="PTHR12125">
    <property type="entry name" value="F-BOX ONLY PROTEIN 6-LIKE PROTEIN"/>
    <property type="match status" value="1"/>
</dbReference>
<dbReference type="WBParaSite" id="MBELARI_LOCUS14475">
    <property type="protein sequence ID" value="MBELARI_LOCUS14475"/>
    <property type="gene ID" value="MBELARI_LOCUS14475"/>
</dbReference>
<evidence type="ECO:0000259" key="2">
    <source>
        <dbReference type="PROSITE" id="PS50011"/>
    </source>
</evidence>
<dbReference type="PANTHER" id="PTHR12125:SF5">
    <property type="entry name" value="F-BOX DOMAIN-CONTAINING PROTEIN"/>
    <property type="match status" value="1"/>
</dbReference>
<evidence type="ECO:0000313" key="6">
    <source>
        <dbReference type="WBParaSite" id="MBELARI_LOCUS14475"/>
    </source>
</evidence>
<dbReference type="InterPro" id="IPR008979">
    <property type="entry name" value="Galactose-bd-like_sf"/>
</dbReference>
<dbReference type="SUPFAM" id="SSF81383">
    <property type="entry name" value="F-box domain"/>
    <property type="match status" value="1"/>
</dbReference>
<keyword evidence="1" id="KW-0675">Receptor</keyword>
<organism evidence="5 6">
    <name type="scientific">Mesorhabditis belari</name>
    <dbReference type="NCBI Taxonomy" id="2138241"/>
    <lineage>
        <taxon>Eukaryota</taxon>
        <taxon>Metazoa</taxon>
        <taxon>Ecdysozoa</taxon>
        <taxon>Nematoda</taxon>
        <taxon>Chromadorea</taxon>
        <taxon>Rhabditida</taxon>
        <taxon>Rhabditina</taxon>
        <taxon>Rhabditomorpha</taxon>
        <taxon>Rhabditoidea</taxon>
        <taxon>Rhabditidae</taxon>
        <taxon>Mesorhabditinae</taxon>
        <taxon>Mesorhabditis</taxon>
    </lineage>
</organism>
<dbReference type="InterPro" id="IPR036047">
    <property type="entry name" value="F-box-like_dom_sf"/>
</dbReference>
<evidence type="ECO:0000256" key="1">
    <source>
        <dbReference type="ARBA" id="ARBA00023170"/>
    </source>
</evidence>
<accession>A0AAF3EKF1</accession>
<name>A0AAF3EKF1_9BILA</name>
<dbReference type="SUPFAM" id="SSF49785">
    <property type="entry name" value="Galactose-binding domain-like"/>
    <property type="match status" value="1"/>
</dbReference>
<dbReference type="Pfam" id="PF07714">
    <property type="entry name" value="PK_Tyr_Ser-Thr"/>
    <property type="match status" value="1"/>
</dbReference>
<feature type="domain" description="Protein kinase" evidence="2">
    <location>
        <begin position="159"/>
        <end position="325"/>
    </location>
</feature>
<dbReference type="Gene3D" id="1.10.510.10">
    <property type="entry name" value="Transferase(Phosphotransferase) domain 1"/>
    <property type="match status" value="1"/>
</dbReference>
<dbReference type="SUPFAM" id="SSF56112">
    <property type="entry name" value="Protein kinase-like (PK-like)"/>
    <property type="match status" value="1"/>
</dbReference>
<dbReference type="Pfam" id="PF00646">
    <property type="entry name" value="F-box"/>
    <property type="match status" value="1"/>
</dbReference>
<dbReference type="Proteomes" id="UP000887575">
    <property type="component" value="Unassembled WGS sequence"/>
</dbReference>
<proteinExistence type="predicted"/>
<reference evidence="6" key="1">
    <citation type="submission" date="2024-02" db="UniProtKB">
        <authorList>
            <consortium name="WormBaseParasite"/>
        </authorList>
    </citation>
    <scope>IDENTIFICATION</scope>
</reference>
<dbReference type="InterPro" id="IPR011009">
    <property type="entry name" value="Kinase-like_dom_sf"/>
</dbReference>
<dbReference type="InterPro" id="IPR001810">
    <property type="entry name" value="F-box_dom"/>
</dbReference>
<dbReference type="GO" id="GO:0061630">
    <property type="term" value="F:ubiquitin protein ligase activity"/>
    <property type="evidence" value="ECO:0007669"/>
    <property type="project" value="TreeGrafter"/>
</dbReference>
<sequence>MFRTDNQENFPWKEVFKRCHSVDLLNLEKVCKRFHQLISLNNLFWKDLCARDGIEIPPDHITDSPNEQKQTFNYRYLYHFASKGHVNPYGPNIIADLPINAKQAEECTLEEPPIGYDLKKGPAKCLATSNSWGWRLIMVNLEKCGIEPWILDDVRPTIIVTEKHAPRSDCGAIYMFGAEVGQPWTLETLKVNYPPGMRNLCLYSYAKDTQALNSLDHPNLIKFMKCVESSTDPQERFAVVTEYYERGTLSNFILNPKNLYTIKTVISWTRGLFDALANSYEKLGYLHGDINPGNIFITKDWSIKKALFLMVLKKNQDLMQIKWNW</sequence>
<dbReference type="PROSITE" id="PS50181">
    <property type="entry name" value="FBOX"/>
    <property type="match status" value="1"/>
</dbReference>
<dbReference type="GO" id="GO:0036503">
    <property type="term" value="P:ERAD pathway"/>
    <property type="evidence" value="ECO:0007669"/>
    <property type="project" value="TreeGrafter"/>
</dbReference>
<protein>
    <recommendedName>
        <fullName evidence="7">Protein kinase domain-containing protein</fullName>
    </recommendedName>
</protein>
<dbReference type="InterPro" id="IPR039752">
    <property type="entry name" value="F-box_only"/>
</dbReference>
<dbReference type="SMART" id="SM01198">
    <property type="entry name" value="FBA"/>
    <property type="match status" value="1"/>
</dbReference>
<dbReference type="InterPro" id="IPR007397">
    <property type="entry name" value="F-box-assoc_dom"/>
</dbReference>
<dbReference type="InterPro" id="IPR000719">
    <property type="entry name" value="Prot_kinase_dom"/>
</dbReference>
<dbReference type="InterPro" id="IPR001245">
    <property type="entry name" value="Ser-Thr/Tyr_kinase_cat_dom"/>
</dbReference>
<dbReference type="GO" id="GO:0004672">
    <property type="term" value="F:protein kinase activity"/>
    <property type="evidence" value="ECO:0007669"/>
    <property type="project" value="InterPro"/>
</dbReference>
<feature type="domain" description="F-box" evidence="3">
    <location>
        <begin position="1"/>
        <end position="48"/>
    </location>
</feature>
<dbReference type="GO" id="GO:0031146">
    <property type="term" value="P:SCF-dependent proteasomal ubiquitin-dependent protein catabolic process"/>
    <property type="evidence" value="ECO:0007669"/>
    <property type="project" value="TreeGrafter"/>
</dbReference>
<evidence type="ECO:0000259" key="3">
    <source>
        <dbReference type="PROSITE" id="PS50181"/>
    </source>
</evidence>
<evidence type="ECO:0000313" key="5">
    <source>
        <dbReference type="Proteomes" id="UP000887575"/>
    </source>
</evidence>
<dbReference type="PROSITE" id="PS50011">
    <property type="entry name" value="PROTEIN_KINASE_DOM"/>
    <property type="match status" value="1"/>
</dbReference>
<dbReference type="Pfam" id="PF04300">
    <property type="entry name" value="FBA"/>
    <property type="match status" value="1"/>
</dbReference>
<keyword evidence="5" id="KW-1185">Reference proteome</keyword>
<dbReference type="Gene3D" id="2.60.120.260">
    <property type="entry name" value="Galactose-binding domain-like"/>
    <property type="match status" value="1"/>
</dbReference>
<dbReference type="PROSITE" id="PS51114">
    <property type="entry name" value="FBA"/>
    <property type="match status" value="1"/>
</dbReference>
<feature type="domain" description="FBA" evidence="4">
    <location>
        <begin position="74"/>
        <end position="256"/>
    </location>
</feature>
<dbReference type="GO" id="GO:0006516">
    <property type="term" value="P:glycoprotein catabolic process"/>
    <property type="evidence" value="ECO:0007669"/>
    <property type="project" value="TreeGrafter"/>
</dbReference>
<dbReference type="GO" id="GO:0005524">
    <property type="term" value="F:ATP binding"/>
    <property type="evidence" value="ECO:0007669"/>
    <property type="project" value="InterPro"/>
</dbReference>
<dbReference type="Gene3D" id="1.20.1280.50">
    <property type="match status" value="1"/>
</dbReference>
<dbReference type="GO" id="GO:0005737">
    <property type="term" value="C:cytoplasm"/>
    <property type="evidence" value="ECO:0007669"/>
    <property type="project" value="TreeGrafter"/>
</dbReference>
<dbReference type="GO" id="GO:0019005">
    <property type="term" value="C:SCF ubiquitin ligase complex"/>
    <property type="evidence" value="ECO:0007669"/>
    <property type="project" value="TreeGrafter"/>
</dbReference>
<evidence type="ECO:0008006" key="7">
    <source>
        <dbReference type="Google" id="ProtNLM"/>
    </source>
</evidence>
<evidence type="ECO:0000259" key="4">
    <source>
        <dbReference type="PROSITE" id="PS51114"/>
    </source>
</evidence>